<dbReference type="KEGG" id="taj:C1A40_16830"/>
<dbReference type="Proteomes" id="UP000236592">
    <property type="component" value="Chromosome"/>
</dbReference>
<dbReference type="RefSeq" id="WP_102996911.1">
    <property type="nucleotide sequence ID" value="NZ_CP025938.1"/>
</dbReference>
<protein>
    <submittedName>
        <fullName evidence="1">Uncharacterized protein</fullName>
    </submittedName>
</protein>
<evidence type="ECO:0000313" key="1">
    <source>
        <dbReference type="EMBL" id="AUS07007.1"/>
    </source>
</evidence>
<organism evidence="1 2">
    <name type="scientific">Pseudotamlana carrageenivorans</name>
    <dbReference type="NCBI Taxonomy" id="2069432"/>
    <lineage>
        <taxon>Bacteria</taxon>
        <taxon>Pseudomonadati</taxon>
        <taxon>Bacteroidota</taxon>
        <taxon>Flavobacteriia</taxon>
        <taxon>Flavobacteriales</taxon>
        <taxon>Flavobacteriaceae</taxon>
        <taxon>Pseudotamlana</taxon>
    </lineage>
</organism>
<evidence type="ECO:0000313" key="2">
    <source>
        <dbReference type="Proteomes" id="UP000236592"/>
    </source>
</evidence>
<dbReference type="OrthoDB" id="6336595at2"/>
<keyword evidence="2" id="KW-1185">Reference proteome</keyword>
<reference evidence="2" key="1">
    <citation type="submission" date="2018-01" db="EMBL/GenBank/DDBJ databases">
        <title>Complete genome of Tamlana sp. UJ94.</title>
        <authorList>
            <person name="Jung J."/>
            <person name="Chung D."/>
            <person name="Bae S.S."/>
            <person name="Baek K."/>
        </authorList>
    </citation>
    <scope>NUCLEOTIDE SEQUENCE [LARGE SCALE GENOMIC DNA]</scope>
    <source>
        <strain evidence="2">UJ94</strain>
    </source>
</reference>
<proteinExistence type="predicted"/>
<name>A0A2I7SM93_9FLAO</name>
<accession>A0A2I7SM93</accession>
<gene>
    <name evidence="1" type="ORF">C1A40_16830</name>
</gene>
<dbReference type="AlphaFoldDB" id="A0A2I7SM93"/>
<sequence length="211" mass="24927">MNKIDLKIKYSYEIPNNGMELVFSGIKYFFDYSDDVNFITKPENFDFYFKRSLLLEKYSGNIKPLNFQINFSFKPLKLITKIPFDVLKLKESKTELIRALDYFSFVTNDSHKSKDLNTIWSNEINDYGGRIIFMTRLWDPARNNDPIEKERRISQNNFRINACRIISKNFPNSITGLYPDYYAKEVAGYFGVTMARISVKPCHFKRSYNNS</sequence>
<dbReference type="EMBL" id="CP025938">
    <property type="protein sequence ID" value="AUS07007.1"/>
    <property type="molecule type" value="Genomic_DNA"/>
</dbReference>